<evidence type="ECO:0000313" key="2">
    <source>
        <dbReference type="Proteomes" id="UP001204000"/>
    </source>
</evidence>
<proteinExistence type="predicted"/>
<dbReference type="EMBL" id="JAMFTQ010000009">
    <property type="protein sequence ID" value="MCP1388147.1"/>
    <property type="molecule type" value="Genomic_DNA"/>
</dbReference>
<gene>
    <name evidence="1" type="ORF">M5J20_08095</name>
</gene>
<keyword evidence="2" id="KW-1185">Reference proteome</keyword>
<accession>A0ABT1G2V2</accession>
<protein>
    <submittedName>
        <fullName evidence="1">Uncharacterized protein</fullName>
    </submittedName>
</protein>
<dbReference type="RefSeq" id="WP_253578338.1">
    <property type="nucleotide sequence ID" value="NZ_JAMFTQ010000009.1"/>
</dbReference>
<sequence length="142" mass="14204">MSTQETIDYNALDNTFAGQLIQAGFIAALVAAPGVTHRPALARTLLAAANVGAVALFNAFDEDPRNDLTAVIDAEQDELESVTMSWGVLAALGAGAAAACAAAAKTVDAVTAGLKKAGVGKPYALAGCAAGAAYVVAKQLRT</sequence>
<reference evidence="1" key="1">
    <citation type="submission" date="2022-05" db="EMBL/GenBank/DDBJ databases">
        <title>Corynebacterium sp. TA-R-1 sp. nov., isolated from human feces.</title>
        <authorList>
            <person name="Shamsuzzaman M."/>
            <person name="Dahal R.H."/>
        </authorList>
    </citation>
    <scope>NUCLEOTIDE SEQUENCE</scope>
    <source>
        <strain evidence="1">TA-R-1</strain>
    </source>
</reference>
<organism evidence="1 2">
    <name type="scientific">Corynebacterium stercoris</name>
    <dbReference type="NCBI Taxonomy" id="2943490"/>
    <lineage>
        <taxon>Bacteria</taxon>
        <taxon>Bacillati</taxon>
        <taxon>Actinomycetota</taxon>
        <taxon>Actinomycetes</taxon>
        <taxon>Mycobacteriales</taxon>
        <taxon>Corynebacteriaceae</taxon>
        <taxon>Corynebacterium</taxon>
    </lineage>
</organism>
<name>A0ABT1G2V2_9CORY</name>
<dbReference type="Proteomes" id="UP001204000">
    <property type="component" value="Unassembled WGS sequence"/>
</dbReference>
<comment type="caution">
    <text evidence="1">The sequence shown here is derived from an EMBL/GenBank/DDBJ whole genome shotgun (WGS) entry which is preliminary data.</text>
</comment>
<evidence type="ECO:0000313" key="1">
    <source>
        <dbReference type="EMBL" id="MCP1388147.1"/>
    </source>
</evidence>